<name>A0A9D4TI52_CHLVU</name>
<reference evidence="3" key="1">
    <citation type="journal article" date="2019" name="Plant J.">
        <title>Chlorella vulgaris genome assembly and annotation reveals the molecular basis for metabolic acclimation to high light conditions.</title>
        <authorList>
            <person name="Cecchin M."/>
            <person name="Marcolungo L."/>
            <person name="Rossato M."/>
            <person name="Girolomoni L."/>
            <person name="Cosentino E."/>
            <person name="Cuine S."/>
            <person name="Li-Beisson Y."/>
            <person name="Delledonne M."/>
            <person name="Ballottari M."/>
        </authorList>
    </citation>
    <scope>NUCLEOTIDE SEQUENCE</scope>
    <source>
        <strain evidence="3">211/11P</strain>
    </source>
</reference>
<dbReference type="GO" id="GO:0005737">
    <property type="term" value="C:cytoplasm"/>
    <property type="evidence" value="ECO:0007669"/>
    <property type="project" value="TreeGrafter"/>
</dbReference>
<evidence type="ECO:0000313" key="4">
    <source>
        <dbReference type="Proteomes" id="UP001055712"/>
    </source>
</evidence>
<dbReference type="GO" id="GO:0004730">
    <property type="term" value="F:pseudouridylate synthase activity"/>
    <property type="evidence" value="ECO:0007669"/>
    <property type="project" value="TreeGrafter"/>
</dbReference>
<accession>A0A9D4TI52</accession>
<dbReference type="OrthoDB" id="512207at2759"/>
<dbReference type="PANTHER" id="PTHR42909">
    <property type="entry name" value="ZGC:136858"/>
    <property type="match status" value="1"/>
</dbReference>
<reference evidence="3" key="2">
    <citation type="submission" date="2020-11" db="EMBL/GenBank/DDBJ databases">
        <authorList>
            <person name="Cecchin M."/>
            <person name="Marcolungo L."/>
            <person name="Rossato M."/>
            <person name="Girolomoni L."/>
            <person name="Cosentino E."/>
            <person name="Cuine S."/>
            <person name="Li-Beisson Y."/>
            <person name="Delledonne M."/>
            <person name="Ballottari M."/>
        </authorList>
    </citation>
    <scope>NUCLEOTIDE SEQUENCE</scope>
    <source>
        <strain evidence="3">211/11P</strain>
        <tissue evidence="3">Whole cell</tissue>
    </source>
</reference>
<dbReference type="AlphaFoldDB" id="A0A9D4TI52"/>
<sequence length="470" mass="46845">MSAAARLNVLCGHLNLQSASSSSTLQQEPCSAPALPPPPACGSLVLIGGMVMDLQAHPAGPSDVHRGGSVPGSVVQSAGGVARNVAEALALLLTSAAGAAGGSGSSTASPPAALPLLVSAVGDDLAGSALLRHWQELGLSTACIARLHGGATPTVAAVFDLAGELAACVADASLLEEQLTPQLLRSPPVAAALAAAPIVMLDGNLSPEALQEACRQAAAAGVPVWFEPVSAPKSVRAAALLHRISFVSPNRQELAAMAAAVRQRQQQHTDRQPCTCRQQPCLCGLQSSISGEQCCTCSQQCSCTAGSCRGSQCAGSCCRTPAYEGQPASSGAGAEPGAQLEDLLRSMLPDIAAVLGAGVQHVVLTLGPDGAALCRLEGDGKAVAVCHMPALPAAVLSCSGAGDCLVAGCLFALARGLPVKAALAHGIAASKAAVESPLNVPALDAAVVMRDAAALLTKQATRLHLPLPSP</sequence>
<protein>
    <recommendedName>
        <fullName evidence="2">Carbohydrate kinase PfkB domain-containing protein</fullName>
    </recommendedName>
</protein>
<comment type="caution">
    <text evidence="3">The sequence shown here is derived from an EMBL/GenBank/DDBJ whole genome shotgun (WGS) entry which is preliminary data.</text>
</comment>
<dbReference type="GO" id="GO:0046872">
    <property type="term" value="F:metal ion binding"/>
    <property type="evidence" value="ECO:0007669"/>
    <property type="project" value="UniProtKB-KW"/>
</dbReference>
<evidence type="ECO:0000259" key="2">
    <source>
        <dbReference type="Pfam" id="PF00294"/>
    </source>
</evidence>
<dbReference type="Pfam" id="PF00294">
    <property type="entry name" value="PfkB"/>
    <property type="match status" value="2"/>
</dbReference>
<keyword evidence="1" id="KW-0479">Metal-binding</keyword>
<dbReference type="InterPro" id="IPR029056">
    <property type="entry name" value="Ribokinase-like"/>
</dbReference>
<evidence type="ECO:0000313" key="3">
    <source>
        <dbReference type="EMBL" id="KAI3426112.1"/>
    </source>
</evidence>
<feature type="domain" description="Carbohydrate kinase PfkB" evidence="2">
    <location>
        <begin position="355"/>
        <end position="437"/>
    </location>
</feature>
<proteinExistence type="predicted"/>
<dbReference type="GO" id="GO:0016798">
    <property type="term" value="F:hydrolase activity, acting on glycosyl bonds"/>
    <property type="evidence" value="ECO:0007669"/>
    <property type="project" value="TreeGrafter"/>
</dbReference>
<keyword evidence="4" id="KW-1185">Reference proteome</keyword>
<dbReference type="EMBL" id="SIDB01000011">
    <property type="protein sequence ID" value="KAI3426112.1"/>
    <property type="molecule type" value="Genomic_DNA"/>
</dbReference>
<dbReference type="SUPFAM" id="SSF53613">
    <property type="entry name" value="Ribokinase-like"/>
    <property type="match status" value="1"/>
</dbReference>
<feature type="domain" description="Carbohydrate kinase PfkB" evidence="2">
    <location>
        <begin position="44"/>
        <end position="259"/>
    </location>
</feature>
<organism evidence="3 4">
    <name type="scientific">Chlorella vulgaris</name>
    <name type="common">Green alga</name>
    <dbReference type="NCBI Taxonomy" id="3077"/>
    <lineage>
        <taxon>Eukaryota</taxon>
        <taxon>Viridiplantae</taxon>
        <taxon>Chlorophyta</taxon>
        <taxon>core chlorophytes</taxon>
        <taxon>Trebouxiophyceae</taxon>
        <taxon>Chlorellales</taxon>
        <taxon>Chlorellaceae</taxon>
        <taxon>Chlorella clade</taxon>
        <taxon>Chlorella</taxon>
    </lineage>
</organism>
<dbReference type="Proteomes" id="UP001055712">
    <property type="component" value="Unassembled WGS sequence"/>
</dbReference>
<dbReference type="PANTHER" id="PTHR42909:SF1">
    <property type="entry name" value="CARBOHYDRATE KINASE PFKB DOMAIN-CONTAINING PROTEIN"/>
    <property type="match status" value="1"/>
</dbReference>
<gene>
    <name evidence="3" type="ORF">D9Q98_008491</name>
</gene>
<dbReference type="Gene3D" id="3.40.1190.20">
    <property type="match status" value="1"/>
</dbReference>
<dbReference type="InterPro" id="IPR011611">
    <property type="entry name" value="PfkB_dom"/>
</dbReference>
<evidence type="ECO:0000256" key="1">
    <source>
        <dbReference type="ARBA" id="ARBA00022723"/>
    </source>
</evidence>